<sequence length="83" mass="9825">QWEPSSPEYQQMLLFMSTWKYQEALDDLQWLVVQWLFELHRLNVAQMAYKMCTHIVKSLQKCCCAIQNAVQKYNVAACELDPP</sequence>
<gene>
    <name evidence="1" type="ORF">PAXRUDRAFT_89482</name>
</gene>
<evidence type="ECO:0000313" key="1">
    <source>
        <dbReference type="EMBL" id="KIK77903.1"/>
    </source>
</evidence>
<protein>
    <submittedName>
        <fullName evidence="1">Uncharacterized protein</fullName>
    </submittedName>
</protein>
<accession>A0A0D0CRE3</accession>
<dbReference type="InParanoid" id="A0A0D0CRE3"/>
<organism evidence="1 2">
    <name type="scientific">Paxillus rubicundulus Ve08.2h10</name>
    <dbReference type="NCBI Taxonomy" id="930991"/>
    <lineage>
        <taxon>Eukaryota</taxon>
        <taxon>Fungi</taxon>
        <taxon>Dikarya</taxon>
        <taxon>Basidiomycota</taxon>
        <taxon>Agaricomycotina</taxon>
        <taxon>Agaricomycetes</taxon>
        <taxon>Agaricomycetidae</taxon>
        <taxon>Boletales</taxon>
        <taxon>Paxilineae</taxon>
        <taxon>Paxillaceae</taxon>
        <taxon>Paxillus</taxon>
    </lineage>
</organism>
<evidence type="ECO:0000313" key="2">
    <source>
        <dbReference type="Proteomes" id="UP000054538"/>
    </source>
</evidence>
<dbReference type="HOGENOM" id="CLU_2549227_0_0_1"/>
<feature type="non-terminal residue" evidence="1">
    <location>
        <position position="1"/>
    </location>
</feature>
<dbReference type="EMBL" id="KN826789">
    <property type="protein sequence ID" value="KIK77903.1"/>
    <property type="molecule type" value="Genomic_DNA"/>
</dbReference>
<dbReference type="OrthoDB" id="2676448at2759"/>
<feature type="non-terminal residue" evidence="1">
    <location>
        <position position="83"/>
    </location>
</feature>
<name>A0A0D0CRE3_9AGAM</name>
<keyword evidence="2" id="KW-1185">Reference proteome</keyword>
<proteinExistence type="predicted"/>
<reference evidence="1 2" key="1">
    <citation type="submission" date="2014-04" db="EMBL/GenBank/DDBJ databases">
        <authorList>
            <consortium name="DOE Joint Genome Institute"/>
            <person name="Kuo A."/>
            <person name="Kohler A."/>
            <person name="Jargeat P."/>
            <person name="Nagy L.G."/>
            <person name="Floudas D."/>
            <person name="Copeland A."/>
            <person name="Barry K.W."/>
            <person name="Cichocki N."/>
            <person name="Veneault-Fourrey C."/>
            <person name="LaButti K."/>
            <person name="Lindquist E.A."/>
            <person name="Lipzen A."/>
            <person name="Lundell T."/>
            <person name="Morin E."/>
            <person name="Murat C."/>
            <person name="Sun H."/>
            <person name="Tunlid A."/>
            <person name="Henrissat B."/>
            <person name="Grigoriev I.V."/>
            <person name="Hibbett D.S."/>
            <person name="Martin F."/>
            <person name="Nordberg H.P."/>
            <person name="Cantor M.N."/>
            <person name="Hua S.X."/>
        </authorList>
    </citation>
    <scope>NUCLEOTIDE SEQUENCE [LARGE SCALE GENOMIC DNA]</scope>
    <source>
        <strain evidence="1 2">Ve08.2h10</strain>
    </source>
</reference>
<dbReference type="AlphaFoldDB" id="A0A0D0CRE3"/>
<reference evidence="2" key="2">
    <citation type="submission" date="2015-01" db="EMBL/GenBank/DDBJ databases">
        <title>Evolutionary Origins and Diversification of the Mycorrhizal Mutualists.</title>
        <authorList>
            <consortium name="DOE Joint Genome Institute"/>
            <consortium name="Mycorrhizal Genomics Consortium"/>
            <person name="Kohler A."/>
            <person name="Kuo A."/>
            <person name="Nagy L.G."/>
            <person name="Floudas D."/>
            <person name="Copeland A."/>
            <person name="Barry K.W."/>
            <person name="Cichocki N."/>
            <person name="Veneault-Fourrey C."/>
            <person name="LaButti K."/>
            <person name="Lindquist E.A."/>
            <person name="Lipzen A."/>
            <person name="Lundell T."/>
            <person name="Morin E."/>
            <person name="Murat C."/>
            <person name="Riley R."/>
            <person name="Ohm R."/>
            <person name="Sun H."/>
            <person name="Tunlid A."/>
            <person name="Henrissat B."/>
            <person name="Grigoriev I.V."/>
            <person name="Hibbett D.S."/>
            <person name="Martin F."/>
        </authorList>
    </citation>
    <scope>NUCLEOTIDE SEQUENCE [LARGE SCALE GENOMIC DNA]</scope>
    <source>
        <strain evidence="2">Ve08.2h10</strain>
    </source>
</reference>
<dbReference type="Proteomes" id="UP000054538">
    <property type="component" value="Unassembled WGS sequence"/>
</dbReference>